<dbReference type="EMBL" id="CM000135">
    <property type="protein sequence ID" value="EEC67190.1"/>
    <property type="molecule type" value="Genomic_DNA"/>
</dbReference>
<dbReference type="AlphaFoldDB" id="B8BHI8"/>
<organism evidence="2 3">
    <name type="scientific">Oryza sativa subsp. indica</name>
    <name type="common">Rice</name>
    <dbReference type="NCBI Taxonomy" id="39946"/>
    <lineage>
        <taxon>Eukaryota</taxon>
        <taxon>Viridiplantae</taxon>
        <taxon>Streptophyta</taxon>
        <taxon>Embryophyta</taxon>
        <taxon>Tracheophyta</taxon>
        <taxon>Spermatophyta</taxon>
        <taxon>Magnoliopsida</taxon>
        <taxon>Liliopsida</taxon>
        <taxon>Poales</taxon>
        <taxon>Poaceae</taxon>
        <taxon>BOP clade</taxon>
        <taxon>Oryzoideae</taxon>
        <taxon>Oryzeae</taxon>
        <taxon>Oryzinae</taxon>
        <taxon>Oryza</taxon>
        <taxon>Oryza sativa</taxon>
    </lineage>
</organism>
<proteinExistence type="predicted"/>
<feature type="domain" description="DUF630" evidence="1">
    <location>
        <begin position="1"/>
        <end position="46"/>
    </location>
</feature>
<sequence length="98" mass="11226">MGLCQWRLERQEAVSRCKARRDMAAEHVVYLRALRAMGVALLQFASVDADHPRQIPRSRGGGCFKNQELGLGQMDKSTQRNSKVTQRWNPRLFLLQVS</sequence>
<reference evidence="2 3" key="1">
    <citation type="journal article" date="2005" name="PLoS Biol.">
        <title>The genomes of Oryza sativa: a history of duplications.</title>
        <authorList>
            <person name="Yu J."/>
            <person name="Wang J."/>
            <person name="Lin W."/>
            <person name="Li S."/>
            <person name="Li H."/>
            <person name="Zhou J."/>
            <person name="Ni P."/>
            <person name="Dong W."/>
            <person name="Hu S."/>
            <person name="Zeng C."/>
            <person name="Zhang J."/>
            <person name="Zhang Y."/>
            <person name="Li R."/>
            <person name="Xu Z."/>
            <person name="Li S."/>
            <person name="Li X."/>
            <person name="Zheng H."/>
            <person name="Cong L."/>
            <person name="Lin L."/>
            <person name="Yin J."/>
            <person name="Geng J."/>
            <person name="Li G."/>
            <person name="Shi J."/>
            <person name="Liu J."/>
            <person name="Lv H."/>
            <person name="Li J."/>
            <person name="Wang J."/>
            <person name="Deng Y."/>
            <person name="Ran L."/>
            <person name="Shi X."/>
            <person name="Wang X."/>
            <person name="Wu Q."/>
            <person name="Li C."/>
            <person name="Ren X."/>
            <person name="Wang J."/>
            <person name="Wang X."/>
            <person name="Li D."/>
            <person name="Liu D."/>
            <person name="Zhang X."/>
            <person name="Ji Z."/>
            <person name="Zhao W."/>
            <person name="Sun Y."/>
            <person name="Zhang Z."/>
            <person name="Bao J."/>
            <person name="Han Y."/>
            <person name="Dong L."/>
            <person name="Ji J."/>
            <person name="Chen P."/>
            <person name="Wu S."/>
            <person name="Liu J."/>
            <person name="Xiao Y."/>
            <person name="Bu D."/>
            <person name="Tan J."/>
            <person name="Yang L."/>
            <person name="Ye C."/>
            <person name="Zhang J."/>
            <person name="Xu J."/>
            <person name="Zhou Y."/>
            <person name="Yu Y."/>
            <person name="Zhang B."/>
            <person name="Zhuang S."/>
            <person name="Wei H."/>
            <person name="Liu B."/>
            <person name="Lei M."/>
            <person name="Yu H."/>
            <person name="Li Y."/>
            <person name="Xu H."/>
            <person name="Wei S."/>
            <person name="He X."/>
            <person name="Fang L."/>
            <person name="Zhang Z."/>
            <person name="Zhang Y."/>
            <person name="Huang X."/>
            <person name="Su Z."/>
            <person name="Tong W."/>
            <person name="Li J."/>
            <person name="Tong Z."/>
            <person name="Li S."/>
            <person name="Ye J."/>
            <person name="Wang L."/>
            <person name="Fang L."/>
            <person name="Lei T."/>
            <person name="Chen C."/>
            <person name="Chen H."/>
            <person name="Xu Z."/>
            <person name="Li H."/>
            <person name="Huang H."/>
            <person name="Zhang F."/>
            <person name="Xu H."/>
            <person name="Li N."/>
            <person name="Zhao C."/>
            <person name="Li S."/>
            <person name="Dong L."/>
            <person name="Huang Y."/>
            <person name="Li L."/>
            <person name="Xi Y."/>
            <person name="Qi Q."/>
            <person name="Li W."/>
            <person name="Zhang B."/>
            <person name="Hu W."/>
            <person name="Zhang Y."/>
            <person name="Tian X."/>
            <person name="Jiao Y."/>
            <person name="Liang X."/>
            <person name="Jin J."/>
            <person name="Gao L."/>
            <person name="Zheng W."/>
            <person name="Hao B."/>
            <person name="Liu S."/>
            <person name="Wang W."/>
            <person name="Yuan L."/>
            <person name="Cao M."/>
            <person name="McDermott J."/>
            <person name="Samudrala R."/>
            <person name="Wang J."/>
            <person name="Wong G.K."/>
            <person name="Yang H."/>
        </authorList>
    </citation>
    <scope>NUCLEOTIDE SEQUENCE [LARGE SCALE GENOMIC DNA]</scope>
    <source>
        <strain evidence="3">cv. 93-11</strain>
    </source>
</reference>
<evidence type="ECO:0000313" key="3">
    <source>
        <dbReference type="Proteomes" id="UP000007015"/>
    </source>
</evidence>
<dbReference type="Gramene" id="BGIOSGA033149-TA">
    <property type="protein sequence ID" value="BGIOSGA033149-PA"/>
    <property type="gene ID" value="BGIOSGA033149"/>
</dbReference>
<name>B8BHI8_ORYSI</name>
<evidence type="ECO:0000259" key="1">
    <source>
        <dbReference type="Pfam" id="PF04783"/>
    </source>
</evidence>
<accession>B8BHI8</accession>
<dbReference type="HOGENOM" id="CLU_2337340_0_0_1"/>
<dbReference type="STRING" id="39946.B8BHI8"/>
<keyword evidence="3" id="KW-1185">Reference proteome</keyword>
<dbReference type="Proteomes" id="UP000007015">
    <property type="component" value="Chromosome 10"/>
</dbReference>
<evidence type="ECO:0000313" key="2">
    <source>
        <dbReference type="EMBL" id="EEC67190.1"/>
    </source>
</evidence>
<protein>
    <recommendedName>
        <fullName evidence="1">DUF630 domain-containing protein</fullName>
    </recommendedName>
</protein>
<dbReference type="Pfam" id="PF04783">
    <property type="entry name" value="DUF630"/>
    <property type="match status" value="1"/>
</dbReference>
<gene>
    <name evidence="2" type="ORF">OsI_34065</name>
</gene>
<dbReference type="InterPro" id="IPR006868">
    <property type="entry name" value="DUF630"/>
</dbReference>